<dbReference type="AlphaFoldDB" id="A0A8X6TF93"/>
<protein>
    <submittedName>
        <fullName evidence="1">Uncharacterized protein</fullName>
    </submittedName>
</protein>
<comment type="caution">
    <text evidence="1">The sequence shown here is derived from an EMBL/GenBank/DDBJ whole genome shotgun (WGS) entry which is preliminary data.</text>
</comment>
<evidence type="ECO:0000313" key="2">
    <source>
        <dbReference type="Proteomes" id="UP000887013"/>
    </source>
</evidence>
<evidence type="ECO:0000313" key="1">
    <source>
        <dbReference type="EMBL" id="GFT01898.1"/>
    </source>
</evidence>
<keyword evidence="2" id="KW-1185">Reference proteome</keyword>
<dbReference type="EMBL" id="BMAW01055611">
    <property type="protein sequence ID" value="GFT01898.1"/>
    <property type="molecule type" value="Genomic_DNA"/>
</dbReference>
<sequence>MIALKSKIGLKKQRFLHVEKKSQEFLFLPVISGRHQNFEPALKEEKDTTTPSIMPFIPLRSSNSKRVMTYIFPKVALGDIKSRTLEYPMNNRDNIYPQEPLTGDSKNGYDPLIPIVPSALDLYTPTFELAVVRKYLT</sequence>
<organism evidence="1 2">
    <name type="scientific">Nephila pilipes</name>
    <name type="common">Giant wood spider</name>
    <name type="synonym">Nephila maculata</name>
    <dbReference type="NCBI Taxonomy" id="299642"/>
    <lineage>
        <taxon>Eukaryota</taxon>
        <taxon>Metazoa</taxon>
        <taxon>Ecdysozoa</taxon>
        <taxon>Arthropoda</taxon>
        <taxon>Chelicerata</taxon>
        <taxon>Arachnida</taxon>
        <taxon>Araneae</taxon>
        <taxon>Araneomorphae</taxon>
        <taxon>Entelegynae</taxon>
        <taxon>Araneoidea</taxon>
        <taxon>Nephilidae</taxon>
        <taxon>Nephila</taxon>
    </lineage>
</organism>
<proteinExistence type="predicted"/>
<dbReference type="Proteomes" id="UP000887013">
    <property type="component" value="Unassembled WGS sequence"/>
</dbReference>
<name>A0A8X6TF93_NEPPI</name>
<reference evidence="1" key="1">
    <citation type="submission" date="2020-08" db="EMBL/GenBank/DDBJ databases">
        <title>Multicomponent nature underlies the extraordinary mechanical properties of spider dragline silk.</title>
        <authorList>
            <person name="Kono N."/>
            <person name="Nakamura H."/>
            <person name="Mori M."/>
            <person name="Yoshida Y."/>
            <person name="Ohtoshi R."/>
            <person name="Malay A.D."/>
            <person name="Moran D.A.P."/>
            <person name="Tomita M."/>
            <person name="Numata K."/>
            <person name="Arakawa K."/>
        </authorList>
    </citation>
    <scope>NUCLEOTIDE SEQUENCE</scope>
</reference>
<accession>A0A8X6TF93</accession>
<gene>
    <name evidence="1" type="ORF">NPIL_562311</name>
</gene>